<evidence type="ECO:0000313" key="2">
    <source>
        <dbReference type="Proteomes" id="UP000190037"/>
    </source>
</evidence>
<organism evidence="1 2">
    <name type="scientific">Embleya scabrispora</name>
    <dbReference type="NCBI Taxonomy" id="159449"/>
    <lineage>
        <taxon>Bacteria</taxon>
        <taxon>Bacillati</taxon>
        <taxon>Actinomycetota</taxon>
        <taxon>Actinomycetes</taxon>
        <taxon>Kitasatosporales</taxon>
        <taxon>Streptomycetaceae</taxon>
        <taxon>Embleya</taxon>
    </lineage>
</organism>
<keyword evidence="2" id="KW-1185">Reference proteome</keyword>
<gene>
    <name evidence="1" type="ORF">B4N89_45785</name>
</gene>
<dbReference type="GO" id="GO:0003676">
    <property type="term" value="F:nucleic acid binding"/>
    <property type="evidence" value="ECO:0007669"/>
    <property type="project" value="InterPro"/>
</dbReference>
<dbReference type="STRING" id="159449.B4N89_45785"/>
<protein>
    <submittedName>
        <fullName evidence="1">Uncharacterized protein</fullName>
    </submittedName>
</protein>
<dbReference type="Proteomes" id="UP000190037">
    <property type="component" value="Unassembled WGS sequence"/>
</dbReference>
<comment type="caution">
    <text evidence="1">The sequence shown here is derived from an EMBL/GenBank/DDBJ whole genome shotgun (WGS) entry which is preliminary data.</text>
</comment>
<evidence type="ECO:0000313" key="1">
    <source>
        <dbReference type="EMBL" id="OPC76790.1"/>
    </source>
</evidence>
<dbReference type="AlphaFoldDB" id="A0A1T3NJB0"/>
<name>A0A1T3NJB0_9ACTN</name>
<reference evidence="1 2" key="1">
    <citation type="submission" date="2017-03" db="EMBL/GenBank/DDBJ databases">
        <title>Draft genome sequence of Streptomyces scabrisporus NF3, endophyte isolated from Amphipterygium adstringens.</title>
        <authorList>
            <person name="Vazquez M."/>
            <person name="Ceapa C.D."/>
            <person name="Rodriguez Luna D."/>
            <person name="Sanchez Esquivel S."/>
        </authorList>
    </citation>
    <scope>NUCLEOTIDE SEQUENCE [LARGE SCALE GENOMIC DNA]</scope>
    <source>
        <strain evidence="1 2">NF3</strain>
    </source>
</reference>
<dbReference type="OrthoDB" id="3535476at2"/>
<proteinExistence type="predicted"/>
<dbReference type="Gene3D" id="3.40.1350.10">
    <property type="match status" value="1"/>
</dbReference>
<dbReference type="InterPro" id="IPR011856">
    <property type="entry name" value="tRNA_endonuc-like_dom_sf"/>
</dbReference>
<sequence>MSDWHTRKTVGERHEVRVMRELEHRGWTAHRCGQGTYPAAIREALRCSDTALRQFPDLIASRGRDLVAIDAKTALPSTTSGRYAVSRACVRAGLVFAGANAPMPLFYVFGDLRVLTPAEVAHYTADSWRPPGGSYHLVGTARAHRFDEVFGVPVARSA</sequence>
<dbReference type="RefSeq" id="WP_078982639.1">
    <property type="nucleotide sequence ID" value="NZ_MWQN01000005.1"/>
</dbReference>
<accession>A0A1T3NJB0</accession>
<dbReference type="EMBL" id="MWQN01000005">
    <property type="protein sequence ID" value="OPC76790.1"/>
    <property type="molecule type" value="Genomic_DNA"/>
</dbReference>